<organism evidence="1 2">
    <name type="scientific">Methylobacterium brachythecii</name>
    <dbReference type="NCBI Taxonomy" id="1176177"/>
    <lineage>
        <taxon>Bacteria</taxon>
        <taxon>Pseudomonadati</taxon>
        <taxon>Pseudomonadota</taxon>
        <taxon>Alphaproteobacteria</taxon>
        <taxon>Hyphomicrobiales</taxon>
        <taxon>Methylobacteriaceae</taxon>
        <taxon>Methylobacterium</taxon>
    </lineage>
</organism>
<sequence>MLVMTIIVLGGLALTAGVAAFAKQSLIEDARSATKGYF</sequence>
<reference evidence="1 2" key="1">
    <citation type="submission" date="2020-08" db="EMBL/GenBank/DDBJ databases">
        <title>Genomic Encyclopedia of Type Strains, Phase IV (KMG-IV): sequencing the most valuable type-strain genomes for metagenomic binning, comparative biology and taxonomic classification.</title>
        <authorList>
            <person name="Goeker M."/>
        </authorList>
    </citation>
    <scope>NUCLEOTIDE SEQUENCE [LARGE SCALE GENOMIC DNA]</scope>
    <source>
        <strain evidence="1 2">DSM 24105</strain>
    </source>
</reference>
<comment type="caution">
    <text evidence="1">The sequence shown here is derived from an EMBL/GenBank/DDBJ whole genome shotgun (WGS) entry which is preliminary data.</text>
</comment>
<gene>
    <name evidence="1" type="ORF">GGR33_004182</name>
</gene>
<dbReference type="Proteomes" id="UP000517759">
    <property type="component" value="Unassembled WGS sequence"/>
</dbReference>
<dbReference type="EMBL" id="JACIDN010000008">
    <property type="protein sequence ID" value="MBB3904659.1"/>
    <property type="molecule type" value="Genomic_DNA"/>
</dbReference>
<evidence type="ECO:0000313" key="1">
    <source>
        <dbReference type="EMBL" id="MBB3904659.1"/>
    </source>
</evidence>
<name>A0A7W6AMR1_9HYPH</name>
<evidence type="ECO:0000313" key="2">
    <source>
        <dbReference type="Proteomes" id="UP000517759"/>
    </source>
</evidence>
<dbReference type="AlphaFoldDB" id="A0A7W6AMR1"/>
<protein>
    <submittedName>
        <fullName evidence="1">Uncharacterized protein</fullName>
    </submittedName>
</protein>
<accession>A0A7W6AMR1</accession>
<proteinExistence type="predicted"/>